<accession>A0A2N9LA35</accession>
<dbReference type="Proteomes" id="UP000239735">
    <property type="component" value="Unassembled WGS sequence"/>
</dbReference>
<sequence length="156" mass="17596">MFTTRTASIDDAALLTAHRHAMFASMPNPNITALETMSRAFEPWVREKLANRRYIGWIAEENGRVAGSAGLLLLDWPPHPLHPSSHERGYVLNVFVDPDFRKRGLAHQLLEHCMAEARRKGIRVITLHASDAGRPVYEGYGFRATSEMLYAEPAKE</sequence>
<feature type="domain" description="N-acetyltransferase" evidence="3">
    <location>
        <begin position="2"/>
        <end position="156"/>
    </location>
</feature>
<keyword evidence="2" id="KW-0012">Acyltransferase</keyword>
<dbReference type="AlphaFoldDB" id="A0A2N9LA35"/>
<name>A0A2N9LA35_9BACT</name>
<dbReference type="PANTHER" id="PTHR43877">
    <property type="entry name" value="AMINOALKYLPHOSPHONATE N-ACETYLTRANSFERASE-RELATED-RELATED"/>
    <property type="match status" value="1"/>
</dbReference>
<dbReference type="EMBL" id="OKRB01000081">
    <property type="protein sequence ID" value="SPE19825.1"/>
    <property type="molecule type" value="Genomic_DNA"/>
</dbReference>
<dbReference type="OrthoDB" id="119498at2"/>
<dbReference type="Gene3D" id="3.40.630.30">
    <property type="match status" value="1"/>
</dbReference>
<evidence type="ECO:0000313" key="5">
    <source>
        <dbReference type="Proteomes" id="UP000239735"/>
    </source>
</evidence>
<evidence type="ECO:0000313" key="4">
    <source>
        <dbReference type="EMBL" id="SPE19825.1"/>
    </source>
</evidence>
<evidence type="ECO:0000256" key="1">
    <source>
        <dbReference type="ARBA" id="ARBA00022679"/>
    </source>
</evidence>
<keyword evidence="1 4" id="KW-0808">Transferase</keyword>
<evidence type="ECO:0000256" key="2">
    <source>
        <dbReference type="ARBA" id="ARBA00023315"/>
    </source>
</evidence>
<protein>
    <submittedName>
        <fullName evidence="4">Acetyltransferase, GNAT family</fullName>
    </submittedName>
</protein>
<organism evidence="4 5">
    <name type="scientific">Candidatus Sulfuritelmatomonas gaucii</name>
    <dbReference type="NCBI Taxonomy" id="2043161"/>
    <lineage>
        <taxon>Bacteria</taxon>
        <taxon>Pseudomonadati</taxon>
        <taxon>Acidobacteriota</taxon>
        <taxon>Terriglobia</taxon>
        <taxon>Terriglobales</taxon>
        <taxon>Acidobacteriaceae</taxon>
        <taxon>Candidatus Sulfuritelmatomonas</taxon>
    </lineage>
</organism>
<dbReference type="InterPro" id="IPR016181">
    <property type="entry name" value="Acyl_CoA_acyltransferase"/>
</dbReference>
<dbReference type="GO" id="GO:0016747">
    <property type="term" value="F:acyltransferase activity, transferring groups other than amino-acyl groups"/>
    <property type="evidence" value="ECO:0007669"/>
    <property type="project" value="InterPro"/>
</dbReference>
<dbReference type="CDD" id="cd04301">
    <property type="entry name" value="NAT_SF"/>
    <property type="match status" value="1"/>
</dbReference>
<proteinExistence type="predicted"/>
<dbReference type="Pfam" id="PF00583">
    <property type="entry name" value="Acetyltransf_1"/>
    <property type="match status" value="1"/>
</dbReference>
<dbReference type="PROSITE" id="PS51186">
    <property type="entry name" value="GNAT"/>
    <property type="match status" value="1"/>
</dbReference>
<reference evidence="5" key="1">
    <citation type="submission" date="2018-02" db="EMBL/GenBank/DDBJ databases">
        <authorList>
            <person name="Hausmann B."/>
        </authorList>
    </citation>
    <scope>NUCLEOTIDE SEQUENCE [LARGE SCALE GENOMIC DNA]</scope>
    <source>
        <strain evidence="5">Peat soil MAG SbA5</strain>
    </source>
</reference>
<gene>
    <name evidence="4" type="ORF">SBA5_250055</name>
</gene>
<dbReference type="InterPro" id="IPR050832">
    <property type="entry name" value="Bact_Acetyltransf"/>
</dbReference>
<dbReference type="SUPFAM" id="SSF55729">
    <property type="entry name" value="Acyl-CoA N-acyltransferases (Nat)"/>
    <property type="match status" value="1"/>
</dbReference>
<evidence type="ECO:0000259" key="3">
    <source>
        <dbReference type="PROSITE" id="PS51186"/>
    </source>
</evidence>
<dbReference type="InterPro" id="IPR000182">
    <property type="entry name" value="GNAT_dom"/>
</dbReference>